<reference evidence="1" key="1">
    <citation type="submission" date="2023-07" db="EMBL/GenBank/DDBJ databases">
        <title>Sorghum-associated microbial communities from plants grown in Nebraska, USA.</title>
        <authorList>
            <person name="Schachtman D."/>
        </authorList>
    </citation>
    <scope>NUCLEOTIDE SEQUENCE</scope>
    <source>
        <strain evidence="1">BE80</strain>
    </source>
</reference>
<dbReference type="EMBL" id="JAVDTR010000015">
    <property type="protein sequence ID" value="MDR6726104.1"/>
    <property type="molecule type" value="Genomic_DNA"/>
</dbReference>
<gene>
    <name evidence="1" type="ORF">J2W91_004610</name>
</gene>
<dbReference type="AlphaFoldDB" id="A0AAP5H921"/>
<sequence>MLEMAVPIIPDLEEKLIRDGKSVDELFIMVSDQLFGIK</sequence>
<protein>
    <submittedName>
        <fullName evidence="1">Uncharacterized protein</fullName>
    </submittedName>
</protein>
<proteinExistence type="predicted"/>
<evidence type="ECO:0000313" key="1">
    <source>
        <dbReference type="EMBL" id="MDR6726104.1"/>
    </source>
</evidence>
<name>A0AAP5H921_PAEAM</name>
<comment type="caution">
    <text evidence="1">The sequence shown here is derived from an EMBL/GenBank/DDBJ whole genome shotgun (WGS) entry which is preliminary data.</text>
</comment>
<dbReference type="Proteomes" id="UP001254832">
    <property type="component" value="Unassembled WGS sequence"/>
</dbReference>
<accession>A0AAP5H921</accession>
<evidence type="ECO:0000313" key="2">
    <source>
        <dbReference type="Proteomes" id="UP001254832"/>
    </source>
</evidence>
<organism evidence="1 2">
    <name type="scientific">Paenibacillus amylolyticus</name>
    <dbReference type="NCBI Taxonomy" id="1451"/>
    <lineage>
        <taxon>Bacteria</taxon>
        <taxon>Bacillati</taxon>
        <taxon>Bacillota</taxon>
        <taxon>Bacilli</taxon>
        <taxon>Bacillales</taxon>
        <taxon>Paenibacillaceae</taxon>
        <taxon>Paenibacillus</taxon>
    </lineage>
</organism>